<name>A0A3P6SNH2_ANISI</name>
<keyword evidence="2" id="KW-1185">Reference proteome</keyword>
<reference evidence="1 2" key="1">
    <citation type="submission" date="2018-11" db="EMBL/GenBank/DDBJ databases">
        <authorList>
            <consortium name="Pathogen Informatics"/>
        </authorList>
    </citation>
    <scope>NUCLEOTIDE SEQUENCE [LARGE SCALE GENOMIC DNA]</scope>
</reference>
<evidence type="ECO:0000313" key="1">
    <source>
        <dbReference type="EMBL" id="VDK56614.1"/>
    </source>
</evidence>
<accession>A0A3P6SNH2</accession>
<dbReference type="OrthoDB" id="2687620at2759"/>
<dbReference type="EMBL" id="UYRR01032727">
    <property type="protein sequence ID" value="VDK56614.1"/>
    <property type="molecule type" value="Genomic_DNA"/>
</dbReference>
<proteinExistence type="predicted"/>
<dbReference type="AlphaFoldDB" id="A0A3P6SNH2"/>
<evidence type="ECO:0008006" key="3">
    <source>
        <dbReference type="Google" id="ProtNLM"/>
    </source>
</evidence>
<dbReference type="SUPFAM" id="SSF56112">
    <property type="entry name" value="Protein kinase-like (PK-like)"/>
    <property type="match status" value="1"/>
</dbReference>
<dbReference type="PANTHER" id="PTHR11909">
    <property type="entry name" value="CASEIN KINASE-RELATED"/>
    <property type="match status" value="1"/>
</dbReference>
<gene>
    <name evidence="1" type="ORF">ASIM_LOCUS15998</name>
</gene>
<evidence type="ECO:0000313" key="2">
    <source>
        <dbReference type="Proteomes" id="UP000267096"/>
    </source>
</evidence>
<organism evidence="1 2">
    <name type="scientific">Anisakis simplex</name>
    <name type="common">Herring worm</name>
    <dbReference type="NCBI Taxonomy" id="6269"/>
    <lineage>
        <taxon>Eukaryota</taxon>
        <taxon>Metazoa</taxon>
        <taxon>Ecdysozoa</taxon>
        <taxon>Nematoda</taxon>
        <taxon>Chromadorea</taxon>
        <taxon>Rhabditida</taxon>
        <taxon>Spirurina</taxon>
        <taxon>Ascaridomorpha</taxon>
        <taxon>Ascaridoidea</taxon>
        <taxon>Anisakidae</taxon>
        <taxon>Anisakis</taxon>
        <taxon>Anisakis simplex complex</taxon>
    </lineage>
</organism>
<sequence length="190" mass="22898">MIDFGMARHYIGRNGVVKPRRKSSPFHVEALWYVTEDLMQDMSRFDDLWSVYYICVENMVGQLPWRFETEKKEVQNMKETINLLEQEYGEEPGPPASLVTLHRHLRQASFYNEPKYEQINADIELDMIQRNFSLGDRLDWQSSRRSKAMERRYRFLNYAHNCRKLHQKVIKQNDERSSYYYVEEADEAIQ</sequence>
<dbReference type="InterPro" id="IPR011009">
    <property type="entry name" value="Kinase-like_dom_sf"/>
</dbReference>
<protein>
    <recommendedName>
        <fullName evidence="3">Protein kinase domain-containing protein</fullName>
    </recommendedName>
</protein>
<dbReference type="Gene3D" id="1.10.510.10">
    <property type="entry name" value="Transferase(Phosphotransferase) domain 1"/>
    <property type="match status" value="1"/>
</dbReference>
<dbReference type="InterPro" id="IPR050235">
    <property type="entry name" value="CK1_Ser-Thr_kinase"/>
</dbReference>
<dbReference type="Proteomes" id="UP000267096">
    <property type="component" value="Unassembled WGS sequence"/>
</dbReference>